<reference evidence="1 2" key="1">
    <citation type="submission" date="2015-01" db="EMBL/GenBank/DDBJ databases">
        <title>Evolution of Trichinella species and genotypes.</title>
        <authorList>
            <person name="Korhonen P.K."/>
            <person name="Edoardo P."/>
            <person name="Giuseppe L.R."/>
            <person name="Gasser R.B."/>
        </authorList>
    </citation>
    <scope>NUCLEOTIDE SEQUENCE [LARGE SCALE GENOMIC DNA]</scope>
    <source>
        <strain evidence="1">ISS2496</strain>
    </source>
</reference>
<protein>
    <submittedName>
        <fullName evidence="1">Uncharacterized protein</fullName>
    </submittedName>
</protein>
<organism evidence="1 2">
    <name type="scientific">Trichinella patagoniensis</name>
    <dbReference type="NCBI Taxonomy" id="990121"/>
    <lineage>
        <taxon>Eukaryota</taxon>
        <taxon>Metazoa</taxon>
        <taxon>Ecdysozoa</taxon>
        <taxon>Nematoda</taxon>
        <taxon>Enoplea</taxon>
        <taxon>Dorylaimia</taxon>
        <taxon>Trichinellida</taxon>
        <taxon>Trichinellidae</taxon>
        <taxon>Trichinella</taxon>
    </lineage>
</organism>
<name>A0A0V1A121_9BILA</name>
<evidence type="ECO:0000313" key="2">
    <source>
        <dbReference type="Proteomes" id="UP000054783"/>
    </source>
</evidence>
<proteinExistence type="predicted"/>
<dbReference type="AlphaFoldDB" id="A0A0V1A121"/>
<dbReference type="Proteomes" id="UP000054783">
    <property type="component" value="Unassembled WGS sequence"/>
</dbReference>
<accession>A0A0V1A121</accession>
<gene>
    <name evidence="1" type="ORF">T12_11204</name>
</gene>
<dbReference type="EMBL" id="JYDQ01000051">
    <property type="protein sequence ID" value="KRY18106.1"/>
    <property type="molecule type" value="Genomic_DNA"/>
</dbReference>
<comment type="caution">
    <text evidence="1">The sequence shown here is derived from an EMBL/GenBank/DDBJ whole genome shotgun (WGS) entry which is preliminary data.</text>
</comment>
<sequence>MLQVHQLLKKKELLKVAVPLAPHCFHSNCSTNVVLPEAKAHQYSVHFCDISSHVVNYNNSALQHQPLNIDTEDEEFNRFPVADSTAYFL</sequence>
<keyword evidence="2" id="KW-1185">Reference proteome</keyword>
<evidence type="ECO:0000313" key="1">
    <source>
        <dbReference type="EMBL" id="KRY18106.1"/>
    </source>
</evidence>